<gene>
    <name evidence="1" type="ORF">O3P69_003726</name>
</gene>
<dbReference type="Proteomes" id="UP001487740">
    <property type="component" value="Unassembled WGS sequence"/>
</dbReference>
<proteinExistence type="predicted"/>
<dbReference type="EMBL" id="JARAKH010000012">
    <property type="protein sequence ID" value="KAK8398013.1"/>
    <property type="molecule type" value="Genomic_DNA"/>
</dbReference>
<evidence type="ECO:0000313" key="2">
    <source>
        <dbReference type="Proteomes" id="UP001487740"/>
    </source>
</evidence>
<dbReference type="AlphaFoldDB" id="A0AAW0UFL8"/>
<protein>
    <submittedName>
        <fullName evidence="1">Uncharacterized protein</fullName>
    </submittedName>
</protein>
<reference evidence="1 2" key="1">
    <citation type="submission" date="2023-03" db="EMBL/GenBank/DDBJ databases">
        <title>High-quality genome of Scylla paramamosain provides insights in environmental adaptation.</title>
        <authorList>
            <person name="Zhang L."/>
        </authorList>
    </citation>
    <scope>NUCLEOTIDE SEQUENCE [LARGE SCALE GENOMIC DNA]</scope>
    <source>
        <strain evidence="1">LZ_2023a</strain>
        <tissue evidence="1">Muscle</tissue>
    </source>
</reference>
<accession>A0AAW0UFL8</accession>
<comment type="caution">
    <text evidence="1">The sequence shown here is derived from an EMBL/GenBank/DDBJ whole genome shotgun (WGS) entry which is preliminary data.</text>
</comment>
<name>A0AAW0UFL8_SCYPA</name>
<sequence>MSDACVVSAAPLELVRLIFGTSWRGAQCLVAGGVVFTHRGEERVEAWPSGSNYYPLGRNTWRTQALGSDHRGQEYIEVTEARTQPVFHTTLASFRGSTP</sequence>
<evidence type="ECO:0000313" key="1">
    <source>
        <dbReference type="EMBL" id="KAK8398013.1"/>
    </source>
</evidence>
<organism evidence="1 2">
    <name type="scientific">Scylla paramamosain</name>
    <name type="common">Mud crab</name>
    <dbReference type="NCBI Taxonomy" id="85552"/>
    <lineage>
        <taxon>Eukaryota</taxon>
        <taxon>Metazoa</taxon>
        <taxon>Ecdysozoa</taxon>
        <taxon>Arthropoda</taxon>
        <taxon>Crustacea</taxon>
        <taxon>Multicrustacea</taxon>
        <taxon>Malacostraca</taxon>
        <taxon>Eumalacostraca</taxon>
        <taxon>Eucarida</taxon>
        <taxon>Decapoda</taxon>
        <taxon>Pleocyemata</taxon>
        <taxon>Brachyura</taxon>
        <taxon>Eubrachyura</taxon>
        <taxon>Portunoidea</taxon>
        <taxon>Portunidae</taxon>
        <taxon>Portuninae</taxon>
        <taxon>Scylla</taxon>
    </lineage>
</organism>
<keyword evidence="2" id="KW-1185">Reference proteome</keyword>